<dbReference type="AlphaFoldDB" id="A0AAF0DKX6"/>
<proteinExistence type="predicted"/>
<sequence length="460" mass="52393">MLAQSAFINLFLDERIRDTLLAHTAKEDVVSLRLVCFELSIQTASFLFSNVEIGFRSSTFTRPVRMAALERIGGFIKTLTFRLSHIPGTFLPPLLDPHTGAEQTFVYTPQIHASQWTGSRLSIPKYGSWEMTDLLTKQYPPLFHAAASIPSFVRAFTAMPYLSHLIISCDGQISGHRYRRSIVDYALISLRIAIEQAPLKSLKKLSLLPIHPAALLYLRHTPGFGSSPSARKRWMQIRKLKIHMDSFPFECGESTDHLKLLHSYLEGLPSLRELTYCWRGEKGPCPVTLSTEPSLQASSRCLPLSSKFAKSAKSKLKPLRFPSLRQMNLENVVLDASQVSSFIFDHRHTVRVLNFEEVTLRRGTWDEALEFMSRKPSSSQHLKKPQPVEAMDVPIMLSPVGMDARQLQKVIMEETRRKDRSKHFKAYSNLQRATSRTRGLLLCGPDHMKRLLRSSVFSWR</sequence>
<reference evidence="1" key="1">
    <citation type="submission" date="2023-03" db="EMBL/GenBank/DDBJ databases">
        <title>Emydomyces testavorans Genome Sequence.</title>
        <authorList>
            <person name="Hoyer L."/>
        </authorList>
    </citation>
    <scope>NUCLEOTIDE SEQUENCE</scope>
    <source>
        <strain evidence="1">16-2883</strain>
    </source>
</reference>
<protein>
    <submittedName>
        <fullName evidence="1">Uncharacterized protein</fullName>
    </submittedName>
</protein>
<organism evidence="1 2">
    <name type="scientific">Emydomyces testavorans</name>
    <dbReference type="NCBI Taxonomy" id="2070801"/>
    <lineage>
        <taxon>Eukaryota</taxon>
        <taxon>Fungi</taxon>
        <taxon>Dikarya</taxon>
        <taxon>Ascomycota</taxon>
        <taxon>Pezizomycotina</taxon>
        <taxon>Eurotiomycetes</taxon>
        <taxon>Eurotiomycetidae</taxon>
        <taxon>Onygenales</taxon>
        <taxon>Nannizziopsiaceae</taxon>
        <taxon>Emydomyces</taxon>
    </lineage>
</organism>
<evidence type="ECO:0000313" key="2">
    <source>
        <dbReference type="Proteomes" id="UP001219355"/>
    </source>
</evidence>
<evidence type="ECO:0000313" key="1">
    <source>
        <dbReference type="EMBL" id="WEW60690.1"/>
    </source>
</evidence>
<dbReference type="EMBL" id="CP120630">
    <property type="protein sequence ID" value="WEW60690.1"/>
    <property type="molecule type" value="Genomic_DNA"/>
</dbReference>
<name>A0AAF0DKX6_9EURO</name>
<keyword evidence="2" id="KW-1185">Reference proteome</keyword>
<accession>A0AAF0DKX6</accession>
<dbReference type="Proteomes" id="UP001219355">
    <property type="component" value="Chromosome 4"/>
</dbReference>
<gene>
    <name evidence="1" type="ORF">PRK78_006177</name>
</gene>